<comment type="caution">
    <text evidence="9">The sequence shown here is derived from an EMBL/GenBank/DDBJ whole genome shotgun (WGS) entry which is preliminary data.</text>
</comment>
<dbReference type="InterPro" id="IPR001796">
    <property type="entry name" value="DHFR_dom"/>
</dbReference>
<evidence type="ECO:0000313" key="10">
    <source>
        <dbReference type="Proteomes" id="UP000177941"/>
    </source>
</evidence>
<name>A0A1G1X752_9BACT</name>
<dbReference type="GO" id="GO:0005829">
    <property type="term" value="C:cytosol"/>
    <property type="evidence" value="ECO:0007669"/>
    <property type="project" value="TreeGrafter"/>
</dbReference>
<dbReference type="PANTHER" id="PTHR48069">
    <property type="entry name" value="DIHYDROFOLATE REDUCTASE"/>
    <property type="match status" value="1"/>
</dbReference>
<dbReference type="EC" id="1.5.1.3" evidence="3"/>
<dbReference type="Gene3D" id="3.40.430.10">
    <property type="entry name" value="Dihydrofolate Reductase, subunit A"/>
    <property type="match status" value="1"/>
</dbReference>
<evidence type="ECO:0000256" key="7">
    <source>
        <dbReference type="SAM" id="MobiDB-lite"/>
    </source>
</evidence>
<keyword evidence="6" id="KW-0560">Oxidoreductase</keyword>
<dbReference type="PANTHER" id="PTHR48069:SF3">
    <property type="entry name" value="DIHYDROFOLATE REDUCTASE"/>
    <property type="match status" value="1"/>
</dbReference>
<keyword evidence="4" id="KW-0554">One-carbon metabolism</keyword>
<dbReference type="GO" id="GO:0046452">
    <property type="term" value="P:dihydrofolate metabolic process"/>
    <property type="evidence" value="ECO:0007669"/>
    <property type="project" value="TreeGrafter"/>
</dbReference>
<dbReference type="GO" id="GO:0050661">
    <property type="term" value="F:NADP binding"/>
    <property type="evidence" value="ECO:0007669"/>
    <property type="project" value="InterPro"/>
</dbReference>
<dbReference type="CDD" id="cd00209">
    <property type="entry name" value="DHFR"/>
    <property type="match status" value="1"/>
</dbReference>
<evidence type="ECO:0000313" key="9">
    <source>
        <dbReference type="EMBL" id="OGY35822.1"/>
    </source>
</evidence>
<evidence type="ECO:0000256" key="3">
    <source>
        <dbReference type="ARBA" id="ARBA00012856"/>
    </source>
</evidence>
<dbReference type="EMBL" id="MHHS01000045">
    <property type="protein sequence ID" value="OGY35822.1"/>
    <property type="molecule type" value="Genomic_DNA"/>
</dbReference>
<keyword evidence="5" id="KW-0521">NADP</keyword>
<feature type="region of interest" description="Disordered" evidence="7">
    <location>
        <begin position="1"/>
        <end position="20"/>
    </location>
</feature>
<gene>
    <name evidence="9" type="ORF">A3E36_03670</name>
</gene>
<dbReference type="Proteomes" id="UP000177941">
    <property type="component" value="Unassembled WGS sequence"/>
</dbReference>
<dbReference type="InterPro" id="IPR024072">
    <property type="entry name" value="DHFR-like_dom_sf"/>
</dbReference>
<evidence type="ECO:0000259" key="8">
    <source>
        <dbReference type="PROSITE" id="PS51330"/>
    </source>
</evidence>
<dbReference type="GO" id="GO:0004146">
    <property type="term" value="F:dihydrofolate reductase activity"/>
    <property type="evidence" value="ECO:0007669"/>
    <property type="project" value="UniProtKB-EC"/>
</dbReference>
<dbReference type="Pfam" id="PF00186">
    <property type="entry name" value="DHFR_1"/>
    <property type="match status" value="2"/>
</dbReference>
<feature type="domain" description="DHFR" evidence="8">
    <location>
        <begin position="27"/>
        <end position="207"/>
    </location>
</feature>
<sequence>GRIRLCSQRPRGKDTREIEGAGKDGGVITLIAAIDPNNVIGKSGKTPWHIPEELKLFKEITYGHAIIVGRKTYESIGHTLPGRRMFVLSRTVPLLTKEGLGEVSRDAVPPLTPPSKGGEITFCSSIQDALEKTKQERSVFVIGGGQVYAQMMPFAHEMRISHLHAEYPGDVYFPHVPLQVWQELSRIEYPLFTHIHYVRNDNTPAKN</sequence>
<evidence type="ECO:0000256" key="5">
    <source>
        <dbReference type="ARBA" id="ARBA00022857"/>
    </source>
</evidence>
<comment type="pathway">
    <text evidence="1">Cofactor biosynthesis; tetrahydrofolate biosynthesis; 5,6,7,8-tetrahydrofolate from 7,8-dihydrofolate: step 1/1.</text>
</comment>
<dbReference type="AlphaFoldDB" id="A0A1G1X752"/>
<comment type="similarity">
    <text evidence="2">Belongs to the dihydrofolate reductase family.</text>
</comment>
<reference evidence="9 10" key="1">
    <citation type="journal article" date="2016" name="Nat. Commun.">
        <title>Thousands of microbial genomes shed light on interconnected biogeochemical processes in an aquifer system.</title>
        <authorList>
            <person name="Anantharaman K."/>
            <person name="Brown C.T."/>
            <person name="Hug L.A."/>
            <person name="Sharon I."/>
            <person name="Castelle C.J."/>
            <person name="Probst A.J."/>
            <person name="Thomas B.C."/>
            <person name="Singh A."/>
            <person name="Wilkins M.J."/>
            <person name="Karaoz U."/>
            <person name="Brodie E.L."/>
            <person name="Williams K.H."/>
            <person name="Hubbard S.S."/>
            <person name="Banfield J.F."/>
        </authorList>
    </citation>
    <scope>NUCLEOTIDE SEQUENCE [LARGE SCALE GENOMIC DNA]</scope>
</reference>
<organism evidence="9 10">
    <name type="scientific">Candidatus Andersenbacteria bacterium RIFCSPHIGHO2_12_FULL_45_11b</name>
    <dbReference type="NCBI Taxonomy" id="1797282"/>
    <lineage>
        <taxon>Bacteria</taxon>
        <taxon>Candidatus Anderseniibacteriota</taxon>
    </lineage>
</organism>
<dbReference type="GO" id="GO:0006730">
    <property type="term" value="P:one-carbon metabolic process"/>
    <property type="evidence" value="ECO:0007669"/>
    <property type="project" value="UniProtKB-KW"/>
</dbReference>
<feature type="non-terminal residue" evidence="9">
    <location>
        <position position="1"/>
    </location>
</feature>
<dbReference type="GO" id="GO:0046654">
    <property type="term" value="P:tetrahydrofolate biosynthetic process"/>
    <property type="evidence" value="ECO:0007669"/>
    <property type="project" value="UniProtKB-UniPathway"/>
</dbReference>
<evidence type="ECO:0000256" key="6">
    <source>
        <dbReference type="ARBA" id="ARBA00023002"/>
    </source>
</evidence>
<dbReference type="GO" id="GO:0046655">
    <property type="term" value="P:folic acid metabolic process"/>
    <property type="evidence" value="ECO:0007669"/>
    <property type="project" value="TreeGrafter"/>
</dbReference>
<evidence type="ECO:0000256" key="1">
    <source>
        <dbReference type="ARBA" id="ARBA00004903"/>
    </source>
</evidence>
<evidence type="ECO:0000256" key="2">
    <source>
        <dbReference type="ARBA" id="ARBA00009539"/>
    </source>
</evidence>
<dbReference type="SUPFAM" id="SSF53597">
    <property type="entry name" value="Dihydrofolate reductase-like"/>
    <property type="match status" value="1"/>
</dbReference>
<dbReference type="PRINTS" id="PR00070">
    <property type="entry name" value="DHFR"/>
</dbReference>
<dbReference type="UniPathway" id="UPA00077">
    <property type="reaction ID" value="UER00158"/>
</dbReference>
<accession>A0A1G1X752</accession>
<protein>
    <recommendedName>
        <fullName evidence="3">dihydrofolate reductase</fullName>
        <ecNumber evidence="3">1.5.1.3</ecNumber>
    </recommendedName>
</protein>
<evidence type="ECO:0000256" key="4">
    <source>
        <dbReference type="ARBA" id="ARBA00022563"/>
    </source>
</evidence>
<proteinExistence type="inferred from homology"/>
<dbReference type="InterPro" id="IPR012259">
    <property type="entry name" value="DHFR"/>
</dbReference>
<feature type="compositionally biased region" description="Basic and acidic residues" evidence="7">
    <location>
        <begin position="11"/>
        <end position="20"/>
    </location>
</feature>
<dbReference type="PROSITE" id="PS51330">
    <property type="entry name" value="DHFR_2"/>
    <property type="match status" value="1"/>
</dbReference>